<dbReference type="PANTHER" id="PTHR23026">
    <property type="entry name" value="NADPH NITROREDUCTASE"/>
    <property type="match status" value="1"/>
</dbReference>
<dbReference type="InterPro" id="IPR029479">
    <property type="entry name" value="Nitroreductase"/>
</dbReference>
<dbReference type="InterPro" id="IPR000415">
    <property type="entry name" value="Nitroreductase-like"/>
</dbReference>
<proteinExistence type="predicted"/>
<organism evidence="5 6">
    <name type="scientific">Solibaculum intestinale</name>
    <dbReference type="NCBI Taxonomy" id="3133165"/>
    <lineage>
        <taxon>Bacteria</taxon>
        <taxon>Bacillati</taxon>
        <taxon>Bacillota</taxon>
        <taxon>Clostridia</taxon>
        <taxon>Eubacteriales</taxon>
        <taxon>Oscillospiraceae</taxon>
        <taxon>Solibaculum</taxon>
    </lineage>
</organism>
<dbReference type="CDD" id="cd02136">
    <property type="entry name" value="PnbA_NfnB-like"/>
    <property type="match status" value="1"/>
</dbReference>
<feature type="domain" description="Nitroreductase" evidence="4">
    <location>
        <begin position="9"/>
        <end position="167"/>
    </location>
</feature>
<evidence type="ECO:0000256" key="2">
    <source>
        <dbReference type="ARBA" id="ARBA00022643"/>
    </source>
</evidence>
<evidence type="ECO:0000313" key="6">
    <source>
        <dbReference type="Proteomes" id="UP001489509"/>
    </source>
</evidence>
<keyword evidence="6" id="KW-1185">Reference proteome</keyword>
<name>A0ABV1E0Z4_9FIRM</name>
<evidence type="ECO:0000313" key="5">
    <source>
        <dbReference type="EMBL" id="MEQ2440982.1"/>
    </source>
</evidence>
<accession>A0ABV1E0Z4</accession>
<dbReference type="SUPFAM" id="SSF55469">
    <property type="entry name" value="FMN-dependent nitroreductase-like"/>
    <property type="match status" value="1"/>
</dbReference>
<protein>
    <submittedName>
        <fullName evidence="5">Nitroreductase</fullName>
    </submittedName>
</protein>
<dbReference type="EMBL" id="JBBMFD010000015">
    <property type="protein sequence ID" value="MEQ2440982.1"/>
    <property type="molecule type" value="Genomic_DNA"/>
</dbReference>
<comment type="caution">
    <text evidence="5">The sequence shown here is derived from an EMBL/GenBank/DDBJ whole genome shotgun (WGS) entry which is preliminary data.</text>
</comment>
<reference evidence="5 6" key="1">
    <citation type="submission" date="2024-03" db="EMBL/GenBank/DDBJ databases">
        <title>Human intestinal bacterial collection.</title>
        <authorList>
            <person name="Pauvert C."/>
            <person name="Hitch T.C.A."/>
            <person name="Clavel T."/>
        </authorList>
    </citation>
    <scope>NUCLEOTIDE SEQUENCE [LARGE SCALE GENOMIC DNA]</scope>
    <source>
        <strain evidence="5 6">CLA-JM-H44</strain>
    </source>
</reference>
<gene>
    <name evidence="5" type="ORF">WMO26_09110</name>
</gene>
<keyword evidence="2" id="KW-0288">FMN</keyword>
<dbReference type="Pfam" id="PF00881">
    <property type="entry name" value="Nitroreductase"/>
    <property type="match status" value="1"/>
</dbReference>
<evidence type="ECO:0000259" key="4">
    <source>
        <dbReference type="Pfam" id="PF00881"/>
    </source>
</evidence>
<evidence type="ECO:0000256" key="3">
    <source>
        <dbReference type="ARBA" id="ARBA00023002"/>
    </source>
</evidence>
<dbReference type="PANTHER" id="PTHR23026:SF90">
    <property type="entry name" value="IODOTYROSINE DEIODINASE 1"/>
    <property type="match status" value="1"/>
</dbReference>
<sequence>MKSSVLQAILDRRSIRDYRPEQITGEQLQALISAALASPSAMDRQPWHFTVVQNPEILAQISRASIEEQKRTADEETLQKLNQPDADIYFHAPTVFFISCEPSASFWSYLDCGIAAENIALAAQGIGLGSVILGSPNEAFVEPQAEKLRKLLKLPQGHEVVLSVGVGVPQENPPAHVVKEGRYHIL</sequence>
<evidence type="ECO:0000256" key="1">
    <source>
        <dbReference type="ARBA" id="ARBA00022630"/>
    </source>
</evidence>
<dbReference type="Gene3D" id="3.40.109.10">
    <property type="entry name" value="NADH Oxidase"/>
    <property type="match status" value="1"/>
</dbReference>
<dbReference type="RefSeq" id="WP_349219817.1">
    <property type="nucleotide sequence ID" value="NZ_JBBMFD010000015.1"/>
</dbReference>
<dbReference type="InterPro" id="IPR050627">
    <property type="entry name" value="Nitroreductase/BluB"/>
</dbReference>
<dbReference type="Proteomes" id="UP001489509">
    <property type="component" value="Unassembled WGS sequence"/>
</dbReference>
<keyword evidence="1" id="KW-0285">Flavoprotein</keyword>
<keyword evidence="3" id="KW-0560">Oxidoreductase</keyword>